<organism evidence="3 4">
    <name type="scientific">Desmophyllum pertusum</name>
    <dbReference type="NCBI Taxonomy" id="174260"/>
    <lineage>
        <taxon>Eukaryota</taxon>
        <taxon>Metazoa</taxon>
        <taxon>Cnidaria</taxon>
        <taxon>Anthozoa</taxon>
        <taxon>Hexacorallia</taxon>
        <taxon>Scleractinia</taxon>
        <taxon>Caryophylliina</taxon>
        <taxon>Caryophylliidae</taxon>
        <taxon>Desmophyllum</taxon>
    </lineage>
</organism>
<evidence type="ECO:0000313" key="3">
    <source>
        <dbReference type="EMBL" id="KAJ7380365.1"/>
    </source>
</evidence>
<gene>
    <name evidence="3" type="primary">ICE1_1</name>
    <name evidence="3" type="ORF">OS493_008817</name>
</gene>
<evidence type="ECO:0000313" key="4">
    <source>
        <dbReference type="Proteomes" id="UP001163046"/>
    </source>
</evidence>
<dbReference type="AlphaFoldDB" id="A0A9W9ZFG8"/>
<reference evidence="3" key="1">
    <citation type="submission" date="2023-01" db="EMBL/GenBank/DDBJ databases">
        <title>Genome assembly of the deep-sea coral Lophelia pertusa.</title>
        <authorList>
            <person name="Herrera S."/>
            <person name="Cordes E."/>
        </authorList>
    </citation>
    <scope>NUCLEOTIDE SEQUENCE</scope>
    <source>
        <strain evidence="3">USNM1676648</strain>
        <tissue evidence="3">Polyp</tissue>
    </source>
</reference>
<protein>
    <submittedName>
        <fullName evidence="3">snRNA transcription by RNA polymerase III</fullName>
    </submittedName>
</protein>
<sequence length="324" mass="35614">MPRILDQLEQFQSDGNLNNWAPVNSGFETRLLEVVSLLTNDTLHGNLIPQLVSLCSRSLIATRCSSKVEEIKGFCHFEDSVTEEDLKDFGLQLIKQLFDERLASVSIGKDGSVVLGRLSFEVVKSLELLSCVLGWQWTLNELIINNVWQILKSWADKETNDKPTKDVSEAESASNGEQSDVFETGYSRNSTCCCEEALEICSKCGKLTGTRLPESQIVLCIQLLGVLCRIAIENGQSSVPEISNLLCGLMEDTSTNSNSKVTYAIQLATAISLLDISPWQPERVATVLGKWIAALKKSDSLQAPASVLQGLVCLKSILRTNQIS</sequence>
<comment type="caution">
    <text evidence="3">The sequence shown here is derived from an EMBL/GenBank/DDBJ whole genome shotgun (WGS) entry which is preliminary data.</text>
</comment>
<dbReference type="Pfam" id="PF25817">
    <property type="entry name" value="ICE1_C"/>
    <property type="match status" value="1"/>
</dbReference>
<evidence type="ECO:0000256" key="1">
    <source>
        <dbReference type="SAM" id="MobiDB-lite"/>
    </source>
</evidence>
<dbReference type="OrthoDB" id="5986907at2759"/>
<keyword evidence="4" id="KW-1185">Reference proteome</keyword>
<evidence type="ECO:0000259" key="2">
    <source>
        <dbReference type="Pfam" id="PF25817"/>
    </source>
</evidence>
<feature type="domain" description="Little elongation complex subunit 1 C-terminal" evidence="2">
    <location>
        <begin position="210"/>
        <end position="297"/>
    </location>
</feature>
<feature type="compositionally biased region" description="Basic and acidic residues" evidence="1">
    <location>
        <begin position="159"/>
        <end position="168"/>
    </location>
</feature>
<dbReference type="Proteomes" id="UP001163046">
    <property type="component" value="Unassembled WGS sequence"/>
</dbReference>
<dbReference type="EMBL" id="MU826353">
    <property type="protein sequence ID" value="KAJ7380365.1"/>
    <property type="molecule type" value="Genomic_DNA"/>
</dbReference>
<dbReference type="InterPro" id="IPR057881">
    <property type="entry name" value="ICE1_C"/>
</dbReference>
<name>A0A9W9ZFG8_9CNID</name>
<feature type="region of interest" description="Disordered" evidence="1">
    <location>
        <begin position="159"/>
        <end position="179"/>
    </location>
</feature>
<accession>A0A9W9ZFG8</accession>
<proteinExistence type="predicted"/>